<evidence type="ECO:0000313" key="11">
    <source>
        <dbReference type="Proteomes" id="UP001145742"/>
    </source>
</evidence>
<keyword evidence="4" id="KW-0732">Signal</keyword>
<dbReference type="EMBL" id="WHWB01033706">
    <property type="protein sequence ID" value="KAJ7418004.1"/>
    <property type="molecule type" value="Genomic_DNA"/>
</dbReference>
<dbReference type="PANTHER" id="PTHR21362:SF1">
    <property type="entry name" value="ACROSIN-BINDING PROTEIN"/>
    <property type="match status" value="1"/>
</dbReference>
<keyword evidence="5" id="KW-0968">Cytoplasmic vesicle</keyword>
<keyword evidence="11" id="KW-1185">Reference proteome</keyword>
<evidence type="ECO:0000256" key="8">
    <source>
        <dbReference type="ARBA" id="ARBA00045517"/>
    </source>
</evidence>
<evidence type="ECO:0000256" key="3">
    <source>
        <dbReference type="ARBA" id="ARBA00022553"/>
    </source>
</evidence>
<proteinExistence type="predicted"/>
<gene>
    <name evidence="10" type="ORF">WISP_61288</name>
</gene>
<evidence type="ECO:0000256" key="2">
    <source>
        <dbReference type="ARBA" id="ARBA00018940"/>
    </source>
</evidence>
<evidence type="ECO:0000256" key="4">
    <source>
        <dbReference type="ARBA" id="ARBA00022729"/>
    </source>
</evidence>
<evidence type="ECO:0000313" key="10">
    <source>
        <dbReference type="EMBL" id="KAJ7418004.1"/>
    </source>
</evidence>
<accession>A0ABQ9DAD4</accession>
<dbReference type="PANTHER" id="PTHR21362">
    <property type="entry name" value="ACROSIN-BINDING PROTEIN"/>
    <property type="match status" value="1"/>
</dbReference>
<evidence type="ECO:0000256" key="7">
    <source>
        <dbReference type="ARBA" id="ARBA00033453"/>
    </source>
</evidence>
<sequence>MWALTVTGTAHRAMRAMQAYLVLPAVLLGWGCIVGSWGTKAQEPGTPLSDQEYHQFFKFVQITLQASTACHLRELYGCQNSLVQTLDKYENHGIIPQGPVCSKVPGNRFFPNFCTFSLYRCIKKKYFLKRITCPEDSSASVRNTTGAKTTTRSGDAVSSRNFSPQTPYSTSATTTQPPGSNTDMEVAVTLTSSPAGPQATGATASGKQQGQLPNSDIEDLLLRLLDSQVQSSLQTMKLLLSVGKAVKEEELQEAAMRLLVALNNAKISQSPKN</sequence>
<protein>
    <recommendedName>
        <fullName evidence="2">Acrosin-binding protein</fullName>
    </recommendedName>
    <alternativeName>
        <fullName evidence="6">Acrosin-binding protein, 60 kDa form</fullName>
    </alternativeName>
    <alternativeName>
        <fullName evidence="7">Proacrosin-binding protein sp32</fullName>
    </alternativeName>
</protein>
<organism evidence="10 11">
    <name type="scientific">Willisornis vidua</name>
    <name type="common">Xingu scale-backed antbird</name>
    <dbReference type="NCBI Taxonomy" id="1566151"/>
    <lineage>
        <taxon>Eukaryota</taxon>
        <taxon>Metazoa</taxon>
        <taxon>Chordata</taxon>
        <taxon>Craniata</taxon>
        <taxon>Vertebrata</taxon>
        <taxon>Euteleostomi</taxon>
        <taxon>Archelosauria</taxon>
        <taxon>Archosauria</taxon>
        <taxon>Dinosauria</taxon>
        <taxon>Saurischia</taxon>
        <taxon>Theropoda</taxon>
        <taxon>Coelurosauria</taxon>
        <taxon>Aves</taxon>
        <taxon>Neognathae</taxon>
        <taxon>Neoaves</taxon>
        <taxon>Telluraves</taxon>
        <taxon>Australaves</taxon>
        <taxon>Passeriformes</taxon>
        <taxon>Thamnophilidae</taxon>
        <taxon>Willisornis</taxon>
    </lineage>
</organism>
<comment type="function">
    <text evidence="8">Acrosomal protein that maintains proacrosin (pro-ACR) as an enzymatically inactive zymogen in the acrosome. Involved also in the acrosome formation.</text>
</comment>
<evidence type="ECO:0000256" key="9">
    <source>
        <dbReference type="SAM" id="MobiDB-lite"/>
    </source>
</evidence>
<evidence type="ECO:0000256" key="1">
    <source>
        <dbReference type="ARBA" id="ARBA00004218"/>
    </source>
</evidence>
<evidence type="ECO:0000256" key="6">
    <source>
        <dbReference type="ARBA" id="ARBA00032734"/>
    </source>
</evidence>
<dbReference type="InterPro" id="IPR009865">
    <property type="entry name" value="Proacrosin-bd"/>
</dbReference>
<name>A0ABQ9DAD4_9PASS</name>
<comment type="caution">
    <text evidence="10">The sequence shown here is derived from an EMBL/GenBank/DDBJ whole genome shotgun (WGS) entry which is preliminary data.</text>
</comment>
<keyword evidence="3" id="KW-0597">Phosphoprotein</keyword>
<reference evidence="10" key="1">
    <citation type="submission" date="2019-10" db="EMBL/GenBank/DDBJ databases">
        <authorList>
            <person name="Soares A.E.R."/>
            <person name="Aleixo A."/>
            <person name="Schneider P."/>
            <person name="Miyaki C.Y."/>
            <person name="Schneider M.P."/>
            <person name="Mello C."/>
            <person name="Vasconcelos A.T.R."/>
        </authorList>
    </citation>
    <scope>NUCLEOTIDE SEQUENCE</scope>
    <source>
        <tissue evidence="10">Muscle</tissue>
    </source>
</reference>
<dbReference type="Proteomes" id="UP001145742">
    <property type="component" value="Unassembled WGS sequence"/>
</dbReference>
<comment type="subcellular location">
    <subcellularLocation>
        <location evidence="1">Cytoplasmic vesicle</location>
        <location evidence="1">Secretory vesicle</location>
        <location evidence="1">Acrosome</location>
    </subcellularLocation>
</comment>
<dbReference type="Pfam" id="PF07222">
    <property type="entry name" value="PBP_sp32"/>
    <property type="match status" value="1"/>
</dbReference>
<feature type="region of interest" description="Disordered" evidence="9">
    <location>
        <begin position="137"/>
        <end position="212"/>
    </location>
</feature>
<evidence type="ECO:0000256" key="5">
    <source>
        <dbReference type="ARBA" id="ARBA00023329"/>
    </source>
</evidence>